<dbReference type="InterPro" id="IPR036034">
    <property type="entry name" value="PDZ_sf"/>
</dbReference>
<dbReference type="GO" id="GO:0016020">
    <property type="term" value="C:membrane"/>
    <property type="evidence" value="ECO:0007669"/>
    <property type="project" value="UniProtKB-SubCell"/>
</dbReference>
<dbReference type="Proteomes" id="UP000824124">
    <property type="component" value="Unassembled WGS sequence"/>
</dbReference>
<evidence type="ECO:0000256" key="6">
    <source>
        <dbReference type="ARBA" id="ARBA00022801"/>
    </source>
</evidence>
<evidence type="ECO:0000256" key="8">
    <source>
        <dbReference type="ARBA" id="ARBA00022989"/>
    </source>
</evidence>
<dbReference type="EC" id="3.4.24.-" evidence="11"/>
<comment type="subcellular location">
    <subcellularLocation>
        <location evidence="2">Membrane</location>
        <topology evidence="2">Multi-pass membrane protein</topology>
    </subcellularLocation>
</comment>
<sequence>MSIVYTLLILCVLVLVHEFGHFIVAKKCGVLVEEFSIGMGPRLVGWQKGETTYSIRAFPIGGFVNMLGEAEGSDNPRAFCNKSVWQRMAITFAGPLMNMLIAVVFFLVAFMYFGTPAANGLVGTVAENSPAEMAGLVAGDVIVSLQTDEDAAVTITGWDDISAFMAEVKPGDSVTVGYQRDGAAYTASLITAANENGGAMLGITQGIQRADIWGSLSLGFATTVNFTVLVLQSLWQMVTGAAPVEVAGPVGMVTLVGEYANVGLMYLFLFAGMLSVNLGVMNLLPIPALDGARLLFLLVEAVRRKPVDRDKEAMVNMIGFMLLMGLMLLVTYFDITKLIE</sequence>
<evidence type="ECO:0000259" key="12">
    <source>
        <dbReference type="Pfam" id="PF02163"/>
    </source>
</evidence>
<feature type="transmembrane region" description="Helical" evidence="11">
    <location>
        <begin position="212"/>
        <end position="235"/>
    </location>
</feature>
<dbReference type="EMBL" id="DVMH01000002">
    <property type="protein sequence ID" value="HIU09655.1"/>
    <property type="molecule type" value="Genomic_DNA"/>
</dbReference>
<feature type="domain" description="Peptidase M50" evidence="12">
    <location>
        <begin position="5"/>
        <end position="326"/>
    </location>
</feature>
<keyword evidence="10 11" id="KW-0472">Membrane</keyword>
<comment type="similarity">
    <text evidence="3 11">Belongs to the peptidase M50B family.</text>
</comment>
<evidence type="ECO:0000256" key="2">
    <source>
        <dbReference type="ARBA" id="ARBA00004141"/>
    </source>
</evidence>
<dbReference type="GO" id="GO:0006508">
    <property type="term" value="P:proteolysis"/>
    <property type="evidence" value="ECO:0007669"/>
    <property type="project" value="UniProtKB-KW"/>
</dbReference>
<protein>
    <recommendedName>
        <fullName evidence="11">Zinc metalloprotease</fullName>
        <ecNumber evidence="11">3.4.24.-</ecNumber>
    </recommendedName>
</protein>
<dbReference type="Pfam" id="PF02163">
    <property type="entry name" value="Peptidase_M50"/>
    <property type="match status" value="1"/>
</dbReference>
<keyword evidence="7 11" id="KW-0862">Zinc</keyword>
<dbReference type="PANTHER" id="PTHR42837">
    <property type="entry name" value="REGULATOR OF SIGMA-E PROTEASE RSEP"/>
    <property type="match status" value="1"/>
</dbReference>
<dbReference type="GO" id="GO:0004222">
    <property type="term" value="F:metalloendopeptidase activity"/>
    <property type="evidence" value="ECO:0007669"/>
    <property type="project" value="InterPro"/>
</dbReference>
<evidence type="ECO:0000256" key="11">
    <source>
        <dbReference type="RuleBase" id="RU362031"/>
    </source>
</evidence>
<evidence type="ECO:0000256" key="3">
    <source>
        <dbReference type="ARBA" id="ARBA00007931"/>
    </source>
</evidence>
<keyword evidence="6 11" id="KW-0378">Hydrolase</keyword>
<feature type="transmembrane region" description="Helical" evidence="11">
    <location>
        <begin position="92"/>
        <end position="113"/>
    </location>
</feature>
<organism evidence="13 14">
    <name type="scientific">Candidatus Avidehalobacter gallistercoris</name>
    <dbReference type="NCBI Taxonomy" id="2840694"/>
    <lineage>
        <taxon>Bacteria</taxon>
        <taxon>Bacillati</taxon>
        <taxon>Bacillota</taxon>
        <taxon>Clostridia</taxon>
        <taxon>Eubacteriales</taxon>
        <taxon>Peptococcaceae</taxon>
        <taxon>Peptococcaceae incertae sedis</taxon>
        <taxon>Candidatus Avidehalobacter</taxon>
    </lineage>
</organism>
<evidence type="ECO:0000256" key="4">
    <source>
        <dbReference type="ARBA" id="ARBA00022670"/>
    </source>
</evidence>
<evidence type="ECO:0000313" key="14">
    <source>
        <dbReference type="Proteomes" id="UP000824124"/>
    </source>
</evidence>
<dbReference type="AlphaFoldDB" id="A0A9D1HIG0"/>
<dbReference type="NCBIfam" id="TIGR00054">
    <property type="entry name" value="RIP metalloprotease RseP"/>
    <property type="match status" value="1"/>
</dbReference>
<keyword evidence="8 11" id="KW-1133">Transmembrane helix</keyword>
<keyword evidence="11" id="KW-0479">Metal-binding</keyword>
<evidence type="ECO:0000256" key="10">
    <source>
        <dbReference type="ARBA" id="ARBA00023136"/>
    </source>
</evidence>
<proteinExistence type="inferred from homology"/>
<dbReference type="InterPro" id="IPR004387">
    <property type="entry name" value="Pept_M50_Zn"/>
</dbReference>
<dbReference type="CDD" id="cd06163">
    <property type="entry name" value="S2P-M50_PDZ_RseP-like"/>
    <property type="match status" value="1"/>
</dbReference>
<evidence type="ECO:0000256" key="7">
    <source>
        <dbReference type="ARBA" id="ARBA00022833"/>
    </source>
</evidence>
<evidence type="ECO:0000313" key="13">
    <source>
        <dbReference type="EMBL" id="HIU09655.1"/>
    </source>
</evidence>
<dbReference type="SUPFAM" id="SSF50156">
    <property type="entry name" value="PDZ domain-like"/>
    <property type="match status" value="1"/>
</dbReference>
<comment type="cofactor">
    <cofactor evidence="1 11">
        <name>Zn(2+)</name>
        <dbReference type="ChEBI" id="CHEBI:29105"/>
    </cofactor>
</comment>
<accession>A0A9D1HIG0</accession>
<reference evidence="13" key="2">
    <citation type="journal article" date="2021" name="PeerJ">
        <title>Extensive microbial diversity within the chicken gut microbiome revealed by metagenomics and culture.</title>
        <authorList>
            <person name="Gilroy R."/>
            <person name="Ravi A."/>
            <person name="Getino M."/>
            <person name="Pursley I."/>
            <person name="Horton D.L."/>
            <person name="Alikhan N.F."/>
            <person name="Baker D."/>
            <person name="Gharbi K."/>
            <person name="Hall N."/>
            <person name="Watson M."/>
            <person name="Adriaenssens E.M."/>
            <person name="Foster-Nyarko E."/>
            <person name="Jarju S."/>
            <person name="Secka A."/>
            <person name="Antonio M."/>
            <person name="Oren A."/>
            <person name="Chaudhuri R.R."/>
            <person name="La Ragione R."/>
            <person name="Hildebrand F."/>
            <person name="Pallen M.J."/>
        </authorList>
    </citation>
    <scope>NUCLEOTIDE SEQUENCE</scope>
    <source>
        <strain evidence="13">2830</strain>
    </source>
</reference>
<evidence type="ECO:0000256" key="1">
    <source>
        <dbReference type="ARBA" id="ARBA00001947"/>
    </source>
</evidence>
<dbReference type="Gene3D" id="2.30.42.10">
    <property type="match status" value="1"/>
</dbReference>
<feature type="transmembrane region" description="Helical" evidence="11">
    <location>
        <begin position="313"/>
        <end position="333"/>
    </location>
</feature>
<comment type="caution">
    <text evidence="13">The sequence shown here is derived from an EMBL/GenBank/DDBJ whole genome shotgun (WGS) entry which is preliminary data.</text>
</comment>
<dbReference type="InterPro" id="IPR008915">
    <property type="entry name" value="Peptidase_M50"/>
</dbReference>
<dbReference type="GO" id="GO:0046872">
    <property type="term" value="F:metal ion binding"/>
    <property type="evidence" value="ECO:0007669"/>
    <property type="project" value="UniProtKB-KW"/>
</dbReference>
<keyword evidence="9 11" id="KW-0482">Metalloprotease</keyword>
<dbReference type="PANTHER" id="PTHR42837:SF2">
    <property type="entry name" value="MEMBRANE METALLOPROTEASE ARASP2, CHLOROPLASTIC-RELATED"/>
    <property type="match status" value="1"/>
</dbReference>
<keyword evidence="5 11" id="KW-0812">Transmembrane</keyword>
<gene>
    <name evidence="13" type="primary">rseP</name>
    <name evidence="13" type="ORF">IAB00_00145</name>
</gene>
<keyword evidence="4" id="KW-0645">Protease</keyword>
<reference evidence="13" key="1">
    <citation type="submission" date="2020-10" db="EMBL/GenBank/DDBJ databases">
        <authorList>
            <person name="Gilroy R."/>
        </authorList>
    </citation>
    <scope>NUCLEOTIDE SEQUENCE</scope>
    <source>
        <strain evidence="13">2830</strain>
    </source>
</reference>
<name>A0A9D1HIG0_9FIRM</name>
<evidence type="ECO:0000256" key="9">
    <source>
        <dbReference type="ARBA" id="ARBA00023049"/>
    </source>
</evidence>
<evidence type="ECO:0000256" key="5">
    <source>
        <dbReference type="ARBA" id="ARBA00022692"/>
    </source>
</evidence>